<evidence type="ECO:0000313" key="5">
    <source>
        <dbReference type="Proteomes" id="UP001501310"/>
    </source>
</evidence>
<comment type="caution">
    <text evidence="4">The sequence shown here is derived from an EMBL/GenBank/DDBJ whole genome shotgun (WGS) entry which is preliminary data.</text>
</comment>
<proteinExistence type="predicted"/>
<dbReference type="InterPro" id="IPR007730">
    <property type="entry name" value="SPOR-like_dom"/>
</dbReference>
<feature type="repeat" description="TPR" evidence="1">
    <location>
        <begin position="74"/>
        <end position="107"/>
    </location>
</feature>
<dbReference type="InterPro" id="IPR011990">
    <property type="entry name" value="TPR-like_helical_dom_sf"/>
</dbReference>
<dbReference type="Pfam" id="PF14559">
    <property type="entry name" value="TPR_19"/>
    <property type="match status" value="1"/>
</dbReference>
<evidence type="ECO:0000256" key="1">
    <source>
        <dbReference type="PROSITE-ProRule" id="PRU00339"/>
    </source>
</evidence>
<keyword evidence="1" id="KW-0802">TPR repeat</keyword>
<keyword evidence="2" id="KW-0732">Signal</keyword>
<name>A0ABP7S6W3_9SPHN</name>
<dbReference type="PROSITE" id="PS51724">
    <property type="entry name" value="SPOR"/>
    <property type="match status" value="1"/>
</dbReference>
<dbReference type="InterPro" id="IPR019734">
    <property type="entry name" value="TPR_rpt"/>
</dbReference>
<feature type="signal peptide" evidence="2">
    <location>
        <begin position="1"/>
        <end position="17"/>
    </location>
</feature>
<evidence type="ECO:0000259" key="3">
    <source>
        <dbReference type="PROSITE" id="PS51724"/>
    </source>
</evidence>
<accession>A0ABP7S6W3</accession>
<protein>
    <recommendedName>
        <fullName evidence="3">SPOR domain-containing protein</fullName>
    </recommendedName>
</protein>
<dbReference type="SUPFAM" id="SSF110997">
    <property type="entry name" value="Sporulation related repeat"/>
    <property type="match status" value="1"/>
</dbReference>
<dbReference type="Gene3D" id="1.25.40.10">
    <property type="entry name" value="Tetratricopeptide repeat domain"/>
    <property type="match status" value="1"/>
</dbReference>
<evidence type="ECO:0000313" key="4">
    <source>
        <dbReference type="EMBL" id="GAA4007436.1"/>
    </source>
</evidence>
<dbReference type="PROSITE" id="PS50005">
    <property type="entry name" value="TPR"/>
    <property type="match status" value="1"/>
</dbReference>
<dbReference type="Gene3D" id="3.30.70.1070">
    <property type="entry name" value="Sporulation related repeat"/>
    <property type="match status" value="1"/>
</dbReference>
<dbReference type="SUPFAM" id="SSF48452">
    <property type="entry name" value="TPR-like"/>
    <property type="match status" value="1"/>
</dbReference>
<sequence>MVTPKSALLAASSIVLAVAVTGCAMGGGKSHFGGMAENSNVGIATRAQLALQQGDTASAISLAERAVEKSPDDAAFRALLGNAYLAAGRFRSAEAAFADALAMYPNQVGVPLKLALAQAAQGRGEAAAATIDTYSQVISPADAGLALALAGRPGVAVDMLEAAARGGEADARVRQNLALSYALGGDWTKARQVAAQDLSGDQLEQRMAEWATFARPGASATQVASLIGVSAPASVDAGMPVRLALRAPARAEAVRLAEAPGAPVLAAADPAPAPMVEAAAPPAPVEMAAAEPAVPAMPAAEPAAPVMASAPDVGAMVDSLRAERVRAGNSLPKVAELRRSAARRFGDSKTVVQLGAYGSEAWVKIAWSKIARQHKGLSAYIPASARFSDTRGTFYRLSLKGFASDGEARQLCTQLKAKGSTCFVRSAAGDAPVRFASR</sequence>
<feature type="domain" description="SPOR" evidence="3">
    <location>
        <begin position="344"/>
        <end position="427"/>
    </location>
</feature>
<keyword evidence="5" id="KW-1185">Reference proteome</keyword>
<feature type="chain" id="PRO_5047279815" description="SPOR domain-containing protein" evidence="2">
    <location>
        <begin position="18"/>
        <end position="438"/>
    </location>
</feature>
<evidence type="ECO:0000256" key="2">
    <source>
        <dbReference type="SAM" id="SignalP"/>
    </source>
</evidence>
<dbReference type="SMART" id="SM00028">
    <property type="entry name" value="TPR"/>
    <property type="match status" value="2"/>
</dbReference>
<dbReference type="Proteomes" id="UP001501310">
    <property type="component" value="Unassembled WGS sequence"/>
</dbReference>
<gene>
    <name evidence="4" type="ORF">GCM10022211_20910</name>
</gene>
<dbReference type="InterPro" id="IPR036680">
    <property type="entry name" value="SPOR-like_sf"/>
</dbReference>
<dbReference type="EMBL" id="BAAAZD010000002">
    <property type="protein sequence ID" value="GAA4007436.1"/>
    <property type="molecule type" value="Genomic_DNA"/>
</dbReference>
<dbReference type="PROSITE" id="PS51257">
    <property type="entry name" value="PROKAR_LIPOPROTEIN"/>
    <property type="match status" value="1"/>
</dbReference>
<organism evidence="4 5">
    <name type="scientific">Sphingomonas humi</name>
    <dbReference type="NCBI Taxonomy" id="335630"/>
    <lineage>
        <taxon>Bacteria</taxon>
        <taxon>Pseudomonadati</taxon>
        <taxon>Pseudomonadota</taxon>
        <taxon>Alphaproteobacteria</taxon>
        <taxon>Sphingomonadales</taxon>
        <taxon>Sphingomonadaceae</taxon>
        <taxon>Sphingomonas</taxon>
    </lineage>
</organism>
<dbReference type="Pfam" id="PF05036">
    <property type="entry name" value="SPOR"/>
    <property type="match status" value="1"/>
</dbReference>
<dbReference type="RefSeq" id="WP_344710213.1">
    <property type="nucleotide sequence ID" value="NZ_BAAAZD010000002.1"/>
</dbReference>
<reference evidence="5" key="1">
    <citation type="journal article" date="2019" name="Int. J. Syst. Evol. Microbiol.">
        <title>The Global Catalogue of Microorganisms (GCM) 10K type strain sequencing project: providing services to taxonomists for standard genome sequencing and annotation.</title>
        <authorList>
            <consortium name="The Broad Institute Genomics Platform"/>
            <consortium name="The Broad Institute Genome Sequencing Center for Infectious Disease"/>
            <person name="Wu L."/>
            <person name="Ma J."/>
        </authorList>
    </citation>
    <scope>NUCLEOTIDE SEQUENCE [LARGE SCALE GENOMIC DNA]</scope>
    <source>
        <strain evidence="5">JCM 16603</strain>
    </source>
</reference>